<dbReference type="PANTHER" id="PTHR43649">
    <property type="entry name" value="ARABINOSE-BINDING PROTEIN-RELATED"/>
    <property type="match status" value="1"/>
</dbReference>
<feature type="chain" id="PRO_5046457214" evidence="1">
    <location>
        <begin position="23"/>
        <end position="443"/>
    </location>
</feature>
<keyword evidence="3" id="KW-1185">Reference proteome</keyword>
<evidence type="ECO:0000256" key="1">
    <source>
        <dbReference type="SAM" id="SignalP"/>
    </source>
</evidence>
<dbReference type="PROSITE" id="PS51257">
    <property type="entry name" value="PROKAR_LIPOPROTEIN"/>
    <property type="match status" value="1"/>
</dbReference>
<feature type="signal peptide" evidence="1">
    <location>
        <begin position="1"/>
        <end position="22"/>
    </location>
</feature>
<evidence type="ECO:0000313" key="3">
    <source>
        <dbReference type="Proteomes" id="UP001500326"/>
    </source>
</evidence>
<protein>
    <submittedName>
        <fullName evidence="2">Sugar ABC transporter substrate-binding protein</fullName>
    </submittedName>
</protein>
<name>A0ABP5D4U3_9MICO</name>
<dbReference type="InterPro" id="IPR050490">
    <property type="entry name" value="Bact_solute-bd_prot1"/>
</dbReference>
<sequence>MNTKSRLVALLAIGVAGTTVLAGCSGGGGGSDEDVTLQWWAPNLMPTIAQDEAYYKTLTDKFTEETGIKVETQVNAWSDYYNKILGAISSGEGPDVLASGTTWVSTLTPSGGFLQFDDANLEAIGGPEQFTQTAWDAAGGQNEGGTSMIPWVAGVTTMFYNTKMFEAAGITDPPTTWPEFVEDAKKLTIDTDGDGEIDQWGFGYPAGFAQEWSHTMFAFGEQNGTAFFDEDGNPTLNGEGMVDAADQFLQLMTTEKVLNPASAELQQMSDVQQQFINGEIAILFGSGSNISFDDAGFTDYGAAQIVLNDPLPGEAVTTHIAGVDMAVFAETDHPEQALEFMKFLVNEDTQLDMAKNINGIIPTNSAAAADPEVTSNPVFKVNTEILANTAAGFPDNLLTGQAETLIGDALKGLAAQAATQGTVSRADIQAALDEANSQLEASQ</sequence>
<dbReference type="SUPFAM" id="SSF53850">
    <property type="entry name" value="Periplasmic binding protein-like II"/>
    <property type="match status" value="1"/>
</dbReference>
<reference evidence="3" key="1">
    <citation type="journal article" date="2019" name="Int. J. Syst. Evol. Microbiol.">
        <title>The Global Catalogue of Microorganisms (GCM) 10K type strain sequencing project: providing services to taxonomists for standard genome sequencing and annotation.</title>
        <authorList>
            <consortium name="The Broad Institute Genomics Platform"/>
            <consortium name="The Broad Institute Genome Sequencing Center for Infectious Disease"/>
            <person name="Wu L."/>
            <person name="Ma J."/>
        </authorList>
    </citation>
    <scope>NUCLEOTIDE SEQUENCE [LARGE SCALE GENOMIC DNA]</scope>
    <source>
        <strain evidence="3">JCM 14902</strain>
    </source>
</reference>
<dbReference type="RefSeq" id="WP_344057789.1">
    <property type="nucleotide sequence ID" value="NZ_BAAAOH010000001.1"/>
</dbReference>
<proteinExistence type="predicted"/>
<evidence type="ECO:0000313" key="2">
    <source>
        <dbReference type="EMBL" id="GAA1973890.1"/>
    </source>
</evidence>
<dbReference type="EMBL" id="BAAAOH010000001">
    <property type="protein sequence ID" value="GAA1973890.1"/>
    <property type="molecule type" value="Genomic_DNA"/>
</dbReference>
<organism evidence="2 3">
    <name type="scientific">Microbacterium pumilum</name>
    <dbReference type="NCBI Taxonomy" id="344165"/>
    <lineage>
        <taxon>Bacteria</taxon>
        <taxon>Bacillati</taxon>
        <taxon>Actinomycetota</taxon>
        <taxon>Actinomycetes</taxon>
        <taxon>Micrococcales</taxon>
        <taxon>Microbacteriaceae</taxon>
        <taxon>Microbacterium</taxon>
    </lineage>
</organism>
<gene>
    <name evidence="2" type="ORF">GCM10009777_02710</name>
</gene>
<keyword evidence="1" id="KW-0732">Signal</keyword>
<dbReference type="PANTHER" id="PTHR43649:SF12">
    <property type="entry name" value="DIACETYLCHITOBIOSE BINDING PROTEIN DASA"/>
    <property type="match status" value="1"/>
</dbReference>
<accession>A0ABP5D4U3</accession>
<dbReference type="Pfam" id="PF01547">
    <property type="entry name" value="SBP_bac_1"/>
    <property type="match status" value="1"/>
</dbReference>
<dbReference type="InterPro" id="IPR006059">
    <property type="entry name" value="SBP"/>
</dbReference>
<dbReference type="Gene3D" id="3.40.190.10">
    <property type="entry name" value="Periplasmic binding protein-like II"/>
    <property type="match status" value="1"/>
</dbReference>
<dbReference type="Proteomes" id="UP001500326">
    <property type="component" value="Unassembled WGS sequence"/>
</dbReference>
<comment type="caution">
    <text evidence="2">The sequence shown here is derived from an EMBL/GenBank/DDBJ whole genome shotgun (WGS) entry which is preliminary data.</text>
</comment>